<keyword evidence="3" id="KW-1185">Reference proteome</keyword>
<evidence type="ECO:0000313" key="2">
    <source>
        <dbReference type="EMBL" id="KAL1516355.1"/>
    </source>
</evidence>
<feature type="compositionally biased region" description="Basic and acidic residues" evidence="1">
    <location>
        <begin position="1"/>
        <end position="14"/>
    </location>
</feature>
<dbReference type="AlphaFoldDB" id="A0ABD1FAS0"/>
<protein>
    <submittedName>
        <fullName evidence="2">Uncharacterized protein</fullName>
    </submittedName>
</protein>
<evidence type="ECO:0000256" key="1">
    <source>
        <dbReference type="SAM" id="MobiDB-lite"/>
    </source>
</evidence>
<organism evidence="2 3">
    <name type="scientific">Hypothenemus hampei</name>
    <name type="common">Coffee berry borer</name>
    <dbReference type="NCBI Taxonomy" id="57062"/>
    <lineage>
        <taxon>Eukaryota</taxon>
        <taxon>Metazoa</taxon>
        <taxon>Ecdysozoa</taxon>
        <taxon>Arthropoda</taxon>
        <taxon>Hexapoda</taxon>
        <taxon>Insecta</taxon>
        <taxon>Pterygota</taxon>
        <taxon>Neoptera</taxon>
        <taxon>Endopterygota</taxon>
        <taxon>Coleoptera</taxon>
        <taxon>Polyphaga</taxon>
        <taxon>Cucujiformia</taxon>
        <taxon>Curculionidae</taxon>
        <taxon>Scolytinae</taxon>
        <taxon>Hypothenemus</taxon>
    </lineage>
</organism>
<name>A0ABD1FAS0_HYPHA</name>
<dbReference type="Proteomes" id="UP001566132">
    <property type="component" value="Unassembled WGS sequence"/>
</dbReference>
<sequence length="157" mass="18285">MKNKTRKEDTEYKRSILKTGGGPPLQEHGDAITEKGRSIVPSINFEVENVFDSNSYTVPQPNTMCNQTTKSINELLESQSNLLKDQENKENNRKPRKIRKAVRKIKLPSRERLSRLIDCEAQLRVQKMKDAIRQQEQLHKTRIAVLAAEQKYWETKH</sequence>
<reference evidence="2 3" key="1">
    <citation type="submission" date="2024-05" db="EMBL/GenBank/DDBJ databases">
        <title>Genetic variation in Jamaican populations of the coffee berry borer (Hypothenemus hampei).</title>
        <authorList>
            <person name="Errbii M."/>
            <person name="Myrie A."/>
        </authorList>
    </citation>
    <scope>NUCLEOTIDE SEQUENCE [LARGE SCALE GENOMIC DNA]</scope>
    <source>
        <strain evidence="2">JA-Hopewell-2020-01-JO</strain>
        <tissue evidence="2">Whole body</tissue>
    </source>
</reference>
<proteinExistence type="predicted"/>
<comment type="caution">
    <text evidence="2">The sequence shown here is derived from an EMBL/GenBank/DDBJ whole genome shotgun (WGS) entry which is preliminary data.</text>
</comment>
<evidence type="ECO:0000313" key="3">
    <source>
        <dbReference type="Proteomes" id="UP001566132"/>
    </source>
</evidence>
<feature type="region of interest" description="Disordered" evidence="1">
    <location>
        <begin position="1"/>
        <end position="30"/>
    </location>
</feature>
<accession>A0ABD1FAS0</accession>
<gene>
    <name evidence="2" type="ORF">ABEB36_000274</name>
</gene>
<dbReference type="EMBL" id="JBDJPC010000001">
    <property type="protein sequence ID" value="KAL1516355.1"/>
    <property type="molecule type" value="Genomic_DNA"/>
</dbReference>